<evidence type="ECO:0000256" key="2">
    <source>
        <dbReference type="SAM" id="SignalP"/>
    </source>
</evidence>
<dbReference type="AlphaFoldDB" id="A0A839SGA7"/>
<dbReference type="PANTHER" id="PTHR33734">
    <property type="entry name" value="LYSM DOMAIN-CONTAINING GPI-ANCHORED PROTEIN 2"/>
    <property type="match status" value="1"/>
</dbReference>
<accession>A0A839SGA7</accession>
<gene>
    <name evidence="4" type="ORF">FHS11_002319</name>
</gene>
<feature type="chain" id="PRO_5032398456" evidence="2">
    <location>
        <begin position="22"/>
        <end position="358"/>
    </location>
</feature>
<dbReference type="InterPro" id="IPR036779">
    <property type="entry name" value="LysM_dom_sf"/>
</dbReference>
<sequence>MKFKLLLITALSLIISTSLFAKPVIDSVGVKNNDGKKMILFKVKAKDTYYSIGKRYGIKPEALMKFNGKKKAVLSIGTIIEIPTEIPFKKTSKTKETAEAPKKETKKEKKERLAREAKEAREEKKHKHSPDNNTDETPTAVVEQPASPERVVQQPVQQPVQQSIQQNNTPPVQYKVSAGETLYAISKRFNTTVDDITKLNNLTSTNLAPGQVLLVHTGTQAAPPPTPPVMIRDTQIAKRDSTTVVQVNQDSLNSERHLNANRYGLFEKNEKGVATWMDDPGLDPNKKLVLHRSAPIGTVIKLTNPMTNRTTFAKVVGRFTDNESTKDVIIVMTKSVADALGALDKRFHVDISYGSPNE</sequence>
<feature type="compositionally biased region" description="Basic and acidic residues" evidence="1">
    <location>
        <begin position="93"/>
        <end position="123"/>
    </location>
</feature>
<keyword evidence="5" id="KW-1185">Reference proteome</keyword>
<name>A0A839SGA7_9SPHI</name>
<dbReference type="Proteomes" id="UP000539265">
    <property type="component" value="Unassembled WGS sequence"/>
</dbReference>
<dbReference type="InterPro" id="IPR036908">
    <property type="entry name" value="RlpA-like_sf"/>
</dbReference>
<evidence type="ECO:0000259" key="3">
    <source>
        <dbReference type="PROSITE" id="PS51782"/>
    </source>
</evidence>
<dbReference type="Pfam" id="PF01476">
    <property type="entry name" value="LysM"/>
    <property type="match status" value="2"/>
</dbReference>
<dbReference type="Gene3D" id="3.10.350.10">
    <property type="entry name" value="LysM domain"/>
    <property type="match status" value="2"/>
</dbReference>
<reference evidence="4" key="1">
    <citation type="submission" date="2020-08" db="EMBL/GenBank/DDBJ databases">
        <title>Genomic Encyclopedia of Type Strains, Phase III (KMG-III): the genomes of soil and plant-associated and newly described type strains.</title>
        <authorList>
            <person name="Whitman W."/>
        </authorList>
    </citation>
    <scope>NUCLEOTIDE SEQUENCE [LARGE SCALE GENOMIC DNA]</scope>
    <source>
        <strain evidence="4">CECT 8628</strain>
    </source>
</reference>
<comment type="caution">
    <text evidence="4">The sequence shown here is derived from an EMBL/GenBank/DDBJ whole genome shotgun (WGS) entry which is preliminary data.</text>
</comment>
<dbReference type="InterPro" id="IPR018392">
    <property type="entry name" value="LysM"/>
</dbReference>
<dbReference type="Gene3D" id="2.40.40.10">
    <property type="entry name" value="RlpA-like domain"/>
    <property type="match status" value="1"/>
</dbReference>
<dbReference type="CDD" id="cd00118">
    <property type="entry name" value="LysM"/>
    <property type="match status" value="2"/>
</dbReference>
<dbReference type="RefSeq" id="WP_183475941.1">
    <property type="nucleotide sequence ID" value="NZ_JACHWX010000005.1"/>
</dbReference>
<evidence type="ECO:0000256" key="1">
    <source>
        <dbReference type="SAM" id="MobiDB-lite"/>
    </source>
</evidence>
<dbReference type="PANTHER" id="PTHR33734:SF22">
    <property type="entry name" value="MEMBRANE-BOUND LYTIC MUREIN TRANSGLYCOSYLASE D"/>
    <property type="match status" value="1"/>
</dbReference>
<feature type="domain" description="LysM" evidence="3">
    <location>
        <begin position="39"/>
        <end position="82"/>
    </location>
</feature>
<evidence type="ECO:0000313" key="4">
    <source>
        <dbReference type="EMBL" id="MBB3055900.1"/>
    </source>
</evidence>
<feature type="compositionally biased region" description="Low complexity" evidence="1">
    <location>
        <begin position="151"/>
        <end position="166"/>
    </location>
</feature>
<proteinExistence type="predicted"/>
<evidence type="ECO:0000313" key="5">
    <source>
        <dbReference type="Proteomes" id="UP000539265"/>
    </source>
</evidence>
<protein>
    <submittedName>
        <fullName evidence="4">LysM repeat protein</fullName>
    </submittedName>
</protein>
<dbReference type="EMBL" id="JACHWX010000005">
    <property type="protein sequence ID" value="MBB3055900.1"/>
    <property type="molecule type" value="Genomic_DNA"/>
</dbReference>
<dbReference type="SUPFAM" id="SSF54106">
    <property type="entry name" value="LysM domain"/>
    <property type="match status" value="2"/>
</dbReference>
<organism evidence="4 5">
    <name type="scientific">Mucilaginibacter gotjawali</name>
    <dbReference type="NCBI Taxonomy" id="1550579"/>
    <lineage>
        <taxon>Bacteria</taxon>
        <taxon>Pseudomonadati</taxon>
        <taxon>Bacteroidota</taxon>
        <taxon>Sphingobacteriia</taxon>
        <taxon>Sphingobacteriales</taxon>
        <taxon>Sphingobacteriaceae</taxon>
        <taxon>Mucilaginibacter</taxon>
    </lineage>
</organism>
<dbReference type="PROSITE" id="PS51782">
    <property type="entry name" value="LYSM"/>
    <property type="match status" value="2"/>
</dbReference>
<dbReference type="SMART" id="SM00257">
    <property type="entry name" value="LysM"/>
    <property type="match status" value="2"/>
</dbReference>
<keyword evidence="2" id="KW-0732">Signal</keyword>
<dbReference type="GO" id="GO:0008932">
    <property type="term" value="F:lytic endotransglycosylase activity"/>
    <property type="evidence" value="ECO:0007669"/>
    <property type="project" value="TreeGrafter"/>
</dbReference>
<feature type="region of interest" description="Disordered" evidence="1">
    <location>
        <begin position="91"/>
        <end position="171"/>
    </location>
</feature>
<feature type="domain" description="LysM" evidence="3">
    <location>
        <begin position="172"/>
        <end position="215"/>
    </location>
</feature>
<feature type="signal peptide" evidence="2">
    <location>
        <begin position="1"/>
        <end position="21"/>
    </location>
</feature>